<dbReference type="Proteomes" id="UP000319202">
    <property type="component" value="Segment"/>
</dbReference>
<accession>A0A514A577</accession>
<evidence type="ECO:0000313" key="2">
    <source>
        <dbReference type="Proteomes" id="UP000319202"/>
    </source>
</evidence>
<organism evidence="1 2">
    <name type="scientific">Gordonia phage Ziko</name>
    <dbReference type="NCBI Taxonomy" id="2591193"/>
    <lineage>
        <taxon>Viruses</taxon>
        <taxon>Duplodnaviria</taxon>
        <taxon>Heunggongvirae</taxon>
        <taxon>Uroviricota</taxon>
        <taxon>Caudoviricetes</taxon>
        <taxon>Ronaldovirus</taxon>
        <taxon>Ronaldovirus ronaldo</taxon>
    </lineage>
</organism>
<gene>
    <name evidence="1" type="primary">90</name>
    <name evidence="1" type="ORF">SEA_ZIKO_90</name>
</gene>
<name>A0A514A577_9CAUD</name>
<reference evidence="1 2" key="1">
    <citation type="submission" date="2019-05" db="EMBL/GenBank/DDBJ databases">
        <authorList>
            <person name="Hammer B.W."/>
            <person name="Bultman M.N."/>
            <person name="Callewaert L."/>
            <person name="Holmes X.D."/>
            <person name="Kurz K.E."/>
            <person name="Mukundan A."/>
            <person name="Rutledge M.R."/>
            <person name="Saini P."/>
            <person name="Searly J."/>
            <person name="Butela K.A."/>
            <person name="Garlena R.A."/>
            <person name="Russell D.A."/>
            <person name="Pope W.H."/>
            <person name="Jacobs-Sera D."/>
            <person name="Hatfull G.F."/>
        </authorList>
    </citation>
    <scope>NUCLEOTIDE SEQUENCE [LARGE SCALE GENOMIC DNA]</scope>
</reference>
<sequence length="129" mass="14850">MTNTDPLSVPGIAVGQQELEGKLQLIPEALRKSSEDYARKLADYKKSYSLALAAVPYFNKEDRRYTNDERKEMAYLEVEEKWLDAELAKAEMNYYKSVEEILSSVLNSHQSRMRAALKIEEAHERYGQG</sequence>
<protein>
    <submittedName>
        <fullName evidence="1">Uncharacterized protein</fullName>
    </submittedName>
</protein>
<proteinExistence type="predicted"/>
<dbReference type="EMBL" id="MK919478">
    <property type="protein sequence ID" value="QDH48428.1"/>
    <property type="molecule type" value="Genomic_DNA"/>
</dbReference>
<evidence type="ECO:0000313" key="1">
    <source>
        <dbReference type="EMBL" id="QDH48428.1"/>
    </source>
</evidence>